<protein>
    <submittedName>
        <fullName evidence="2">Uncharacterized protein</fullName>
    </submittedName>
</protein>
<proteinExistence type="predicted"/>
<dbReference type="OMA" id="SYTPCQT"/>
<accession>C4JDP5</accession>
<gene>
    <name evidence="2" type="ORF">UREG_00359</name>
</gene>
<sequence length="117" mass="12461">MPSIKAISAALLGSCAFLFAAAIEQRDAMVTDAAPPHSCYTATITQPSPHIRCSDFNTKTCDPIFCLRAETTSIPCPDKDCPVTPTSISYTPCQTECYPSCPTVTISCSSTLPATEY</sequence>
<feature type="signal peptide" evidence="1">
    <location>
        <begin position="1"/>
        <end position="22"/>
    </location>
</feature>
<evidence type="ECO:0000313" key="3">
    <source>
        <dbReference type="Proteomes" id="UP000002058"/>
    </source>
</evidence>
<reference evidence="3" key="1">
    <citation type="journal article" date="2009" name="Genome Res.">
        <title>Comparative genomic analyses of the human fungal pathogens Coccidioides and their relatives.</title>
        <authorList>
            <person name="Sharpton T.J."/>
            <person name="Stajich J.E."/>
            <person name="Rounsley S.D."/>
            <person name="Gardner M.J."/>
            <person name="Wortman J.R."/>
            <person name="Jordar V.S."/>
            <person name="Maiti R."/>
            <person name="Kodira C.D."/>
            <person name="Neafsey D.E."/>
            <person name="Zeng Q."/>
            <person name="Hung C.-Y."/>
            <person name="McMahan C."/>
            <person name="Muszewska A."/>
            <person name="Grynberg M."/>
            <person name="Mandel M.A."/>
            <person name="Kellner E.M."/>
            <person name="Barker B.M."/>
            <person name="Galgiani J.N."/>
            <person name="Orbach M.J."/>
            <person name="Kirkland T.N."/>
            <person name="Cole G.T."/>
            <person name="Henn M.R."/>
            <person name="Birren B.W."/>
            <person name="Taylor J.W."/>
        </authorList>
    </citation>
    <scope>NUCLEOTIDE SEQUENCE [LARGE SCALE GENOMIC DNA]</scope>
    <source>
        <strain evidence="3">UAMH 1704</strain>
    </source>
</reference>
<dbReference type="HOGENOM" id="CLU_2086578_0_0_1"/>
<dbReference type="KEGG" id="ure:UREG_00359"/>
<dbReference type="Proteomes" id="UP000002058">
    <property type="component" value="Unassembled WGS sequence"/>
</dbReference>
<feature type="chain" id="PRO_5002939148" evidence="1">
    <location>
        <begin position="23"/>
        <end position="117"/>
    </location>
</feature>
<dbReference type="VEuPathDB" id="FungiDB:UREG_00359"/>
<keyword evidence="1" id="KW-0732">Signal</keyword>
<dbReference type="InParanoid" id="C4JDP5"/>
<keyword evidence="3" id="KW-1185">Reference proteome</keyword>
<organism evidence="2 3">
    <name type="scientific">Uncinocarpus reesii (strain UAMH 1704)</name>
    <dbReference type="NCBI Taxonomy" id="336963"/>
    <lineage>
        <taxon>Eukaryota</taxon>
        <taxon>Fungi</taxon>
        <taxon>Dikarya</taxon>
        <taxon>Ascomycota</taxon>
        <taxon>Pezizomycotina</taxon>
        <taxon>Eurotiomycetes</taxon>
        <taxon>Eurotiomycetidae</taxon>
        <taxon>Onygenales</taxon>
        <taxon>Onygenaceae</taxon>
        <taxon>Uncinocarpus</taxon>
    </lineage>
</organism>
<dbReference type="AlphaFoldDB" id="C4JDP5"/>
<dbReference type="EMBL" id="CH476615">
    <property type="protein sequence ID" value="EEP75513.1"/>
    <property type="molecule type" value="Genomic_DNA"/>
</dbReference>
<evidence type="ECO:0000313" key="2">
    <source>
        <dbReference type="EMBL" id="EEP75513.1"/>
    </source>
</evidence>
<dbReference type="RefSeq" id="XP_002540846.1">
    <property type="nucleotide sequence ID" value="XM_002540800.1"/>
</dbReference>
<dbReference type="OrthoDB" id="10359254at2759"/>
<evidence type="ECO:0000256" key="1">
    <source>
        <dbReference type="SAM" id="SignalP"/>
    </source>
</evidence>
<dbReference type="GeneID" id="8439116"/>
<name>C4JDP5_UNCRE</name>